<dbReference type="InterPro" id="IPR049712">
    <property type="entry name" value="Poly_export"/>
</dbReference>
<dbReference type="AlphaFoldDB" id="A0A7W6D7U5"/>
<proteinExistence type="predicted"/>
<feature type="signal peptide" evidence="2">
    <location>
        <begin position="1"/>
        <end position="36"/>
    </location>
</feature>
<reference evidence="6 7" key="1">
    <citation type="submission" date="2020-08" db="EMBL/GenBank/DDBJ databases">
        <title>Genomic Encyclopedia of Type Strains, Phase IV (KMG-IV): sequencing the most valuable type-strain genomes for metagenomic binning, comparative biology and taxonomic classification.</title>
        <authorList>
            <person name="Goeker M."/>
        </authorList>
    </citation>
    <scope>NUCLEOTIDE SEQUENCE [LARGE SCALE GENOMIC DNA]</scope>
    <source>
        <strain evidence="6 7">DSM 100211</strain>
    </source>
</reference>
<evidence type="ECO:0000259" key="4">
    <source>
        <dbReference type="Pfam" id="PF10531"/>
    </source>
</evidence>
<evidence type="ECO:0000256" key="2">
    <source>
        <dbReference type="SAM" id="SignalP"/>
    </source>
</evidence>
<protein>
    <submittedName>
        <fullName evidence="6">Exopolysaccharide production protein ExoF</fullName>
    </submittedName>
</protein>
<sequence length="423" mass="46185">MKTVITASGPRRLHVRNLCKGLALSAGLLLAQGAFAFADDYRLDVLDKLRIRVVEWQTAEGSVRDWSAISGDYAVGAAGQISLPLVGELPVSGKTTAEVAQEIGLRMQKLFALRDLPTASVELAQYRPIFVAGEVQTPGEYPFAPNMTVLKAISLGGGLRRDDTGQRFARDFIRADGDASVLVAERNRLLARRARLQAEIAEQDSIAMPKELDQAPEAAILLESETELMKSRDRRQTVQLKALADLKTLLQTEIASLDKKSETQTRQLSLVADDLKKVDSLAERGLTISSRKLTLEQRTADLQAALLDIDTATLKAKQDATKAAQDETNLINDWDATLAQEMQNTESELEAVTLKLETSRKLMSEALLQSADAGAMKRDASGADVTYVILREKDGRPTEIPATETTQILPGDVIKVGYNVAMR</sequence>
<accession>A0A7W6D7U5</accession>
<feature type="domain" description="Polysaccharide export protein N-terminal" evidence="3">
    <location>
        <begin position="39"/>
        <end position="123"/>
    </location>
</feature>
<evidence type="ECO:0000313" key="7">
    <source>
        <dbReference type="Proteomes" id="UP000574761"/>
    </source>
</evidence>
<dbReference type="InterPro" id="IPR019554">
    <property type="entry name" value="Soluble_ligand-bd"/>
</dbReference>
<dbReference type="GO" id="GO:0015159">
    <property type="term" value="F:polysaccharide transmembrane transporter activity"/>
    <property type="evidence" value="ECO:0007669"/>
    <property type="project" value="InterPro"/>
</dbReference>
<organism evidence="6 7">
    <name type="scientific">Mycoplana azooxidifex</name>
    <dbReference type="NCBI Taxonomy" id="1636188"/>
    <lineage>
        <taxon>Bacteria</taxon>
        <taxon>Pseudomonadati</taxon>
        <taxon>Pseudomonadota</taxon>
        <taxon>Alphaproteobacteria</taxon>
        <taxon>Hyphomicrobiales</taxon>
        <taxon>Rhizobiaceae</taxon>
        <taxon>Mycoplana</taxon>
    </lineage>
</organism>
<evidence type="ECO:0000256" key="1">
    <source>
        <dbReference type="ARBA" id="ARBA00022729"/>
    </source>
</evidence>
<feature type="chain" id="PRO_5030524156" evidence="2">
    <location>
        <begin position="37"/>
        <end position="423"/>
    </location>
</feature>
<name>A0A7W6D7U5_9HYPH</name>
<dbReference type="Gene3D" id="3.30.1950.10">
    <property type="entry name" value="wza like domain"/>
    <property type="match status" value="1"/>
</dbReference>
<evidence type="ECO:0000259" key="5">
    <source>
        <dbReference type="Pfam" id="PF25994"/>
    </source>
</evidence>
<keyword evidence="1 2" id="KW-0732">Signal</keyword>
<dbReference type="Proteomes" id="UP000574761">
    <property type="component" value="Unassembled WGS sequence"/>
</dbReference>
<dbReference type="Pfam" id="PF25994">
    <property type="entry name" value="HH_AprE"/>
    <property type="match status" value="1"/>
</dbReference>
<keyword evidence="7" id="KW-1185">Reference proteome</keyword>
<comment type="caution">
    <text evidence="6">The sequence shown here is derived from an EMBL/GenBank/DDBJ whole genome shotgun (WGS) entry which is preliminary data.</text>
</comment>
<feature type="domain" description="AprE-like long alpha-helical hairpin" evidence="5">
    <location>
        <begin position="179"/>
        <end position="360"/>
    </location>
</feature>
<dbReference type="Gene3D" id="3.10.560.10">
    <property type="entry name" value="Outer membrane lipoprotein wza domain like"/>
    <property type="match status" value="2"/>
</dbReference>
<gene>
    <name evidence="6" type="ORF">GGQ64_003557</name>
</gene>
<dbReference type="EMBL" id="JACIEE010000007">
    <property type="protein sequence ID" value="MBB3978323.1"/>
    <property type="molecule type" value="Genomic_DNA"/>
</dbReference>
<evidence type="ECO:0000313" key="6">
    <source>
        <dbReference type="EMBL" id="MBB3978323.1"/>
    </source>
</evidence>
<dbReference type="Pfam" id="PF02563">
    <property type="entry name" value="Poly_export"/>
    <property type="match status" value="1"/>
</dbReference>
<evidence type="ECO:0000259" key="3">
    <source>
        <dbReference type="Pfam" id="PF02563"/>
    </source>
</evidence>
<dbReference type="PANTHER" id="PTHR33619">
    <property type="entry name" value="POLYSACCHARIDE EXPORT PROTEIN GFCE-RELATED"/>
    <property type="match status" value="1"/>
</dbReference>
<feature type="domain" description="Soluble ligand binding" evidence="4">
    <location>
        <begin position="129"/>
        <end position="164"/>
    </location>
</feature>
<dbReference type="Pfam" id="PF10531">
    <property type="entry name" value="SLBB"/>
    <property type="match status" value="1"/>
</dbReference>
<dbReference type="InterPro" id="IPR003715">
    <property type="entry name" value="Poly_export_N"/>
</dbReference>
<dbReference type="InterPro" id="IPR058781">
    <property type="entry name" value="HH_AprE-like"/>
</dbReference>
<dbReference type="PANTHER" id="PTHR33619:SF3">
    <property type="entry name" value="POLYSACCHARIDE EXPORT PROTEIN GFCE-RELATED"/>
    <property type="match status" value="1"/>
</dbReference>
<dbReference type="RefSeq" id="WP_183806590.1">
    <property type="nucleotide sequence ID" value="NZ_JACIEE010000007.1"/>
</dbReference>